<feature type="transmembrane region" description="Helical" evidence="1">
    <location>
        <begin position="6"/>
        <end position="22"/>
    </location>
</feature>
<protein>
    <submittedName>
        <fullName evidence="2">Uncharacterized protein</fullName>
    </submittedName>
</protein>
<keyword evidence="1" id="KW-1133">Transmembrane helix</keyword>
<feature type="transmembrane region" description="Helical" evidence="1">
    <location>
        <begin position="43"/>
        <end position="65"/>
    </location>
</feature>
<organism evidence="2 3">
    <name type="scientific">Thermotomaculum hydrothermale</name>
    <dbReference type="NCBI Taxonomy" id="981385"/>
    <lineage>
        <taxon>Bacteria</taxon>
        <taxon>Pseudomonadati</taxon>
        <taxon>Acidobacteriota</taxon>
        <taxon>Holophagae</taxon>
        <taxon>Thermotomaculales</taxon>
        <taxon>Thermotomaculaceae</taxon>
        <taxon>Thermotomaculum</taxon>
    </lineage>
</organism>
<evidence type="ECO:0000256" key="1">
    <source>
        <dbReference type="SAM" id="Phobius"/>
    </source>
</evidence>
<gene>
    <name evidence="2" type="ORF">TTHT_1153</name>
</gene>
<keyword evidence="1" id="KW-0472">Membrane</keyword>
<name>A0A7R6SZB9_9BACT</name>
<sequence>MDPVKITINLIFSVLGMAYFIYGKKSERWNFIIFGAVLTFWPYFFSNIVIEIVGDIVLAIAPFLLDF</sequence>
<dbReference type="EMBL" id="AP017470">
    <property type="protein sequence ID" value="BBB32685.1"/>
    <property type="molecule type" value="Genomic_DNA"/>
</dbReference>
<dbReference type="Proteomes" id="UP000595564">
    <property type="component" value="Chromosome"/>
</dbReference>
<evidence type="ECO:0000313" key="3">
    <source>
        <dbReference type="Proteomes" id="UP000595564"/>
    </source>
</evidence>
<evidence type="ECO:0000313" key="2">
    <source>
        <dbReference type="EMBL" id="BBB32685.1"/>
    </source>
</evidence>
<dbReference type="RefSeq" id="WP_201326988.1">
    <property type="nucleotide sequence ID" value="NZ_AP017470.1"/>
</dbReference>
<keyword evidence="3" id="KW-1185">Reference proteome</keyword>
<dbReference type="AlphaFoldDB" id="A0A7R6SZB9"/>
<keyword evidence="1" id="KW-0812">Transmembrane</keyword>
<proteinExistence type="predicted"/>
<dbReference type="KEGG" id="thyd:TTHT_1153"/>
<accession>A0A7R6SZB9</accession>
<reference evidence="2 3" key="1">
    <citation type="journal article" date="2012" name="Extremophiles">
        <title>Thermotomaculum hydrothermale gen. nov., sp. nov., a novel heterotrophic thermophile within the phylum Acidobacteria from a deep-sea hydrothermal vent chimney in the Southern Okinawa Trough.</title>
        <authorList>
            <person name="Izumi H."/>
            <person name="Nunoura T."/>
            <person name="Miyazaki M."/>
            <person name="Mino S."/>
            <person name="Toki T."/>
            <person name="Takai K."/>
            <person name="Sako Y."/>
            <person name="Sawabe T."/>
            <person name="Nakagawa S."/>
        </authorList>
    </citation>
    <scope>NUCLEOTIDE SEQUENCE [LARGE SCALE GENOMIC DNA]</scope>
    <source>
        <strain evidence="2 3">AC55</strain>
    </source>
</reference>